<dbReference type="SUPFAM" id="SSF52833">
    <property type="entry name" value="Thioredoxin-like"/>
    <property type="match status" value="1"/>
</dbReference>
<keyword evidence="4" id="KW-0732">Signal</keyword>
<comment type="caution">
    <text evidence="5">The sequence shown here is derived from an EMBL/GenBank/DDBJ whole genome shotgun (WGS) entry which is preliminary data.</text>
</comment>
<evidence type="ECO:0000256" key="3">
    <source>
        <dbReference type="ARBA" id="ARBA00023002"/>
    </source>
</evidence>
<dbReference type="InterPro" id="IPR000889">
    <property type="entry name" value="Glutathione_peroxidase"/>
</dbReference>
<evidence type="ECO:0000313" key="5">
    <source>
        <dbReference type="EMBL" id="CAB9501490.1"/>
    </source>
</evidence>
<evidence type="ECO:0000256" key="4">
    <source>
        <dbReference type="SAM" id="SignalP"/>
    </source>
</evidence>
<dbReference type="GO" id="GO:0004601">
    <property type="term" value="F:peroxidase activity"/>
    <property type="evidence" value="ECO:0007669"/>
    <property type="project" value="UniProtKB-KW"/>
</dbReference>
<dbReference type="OrthoDB" id="446890at2759"/>
<dbReference type="PANTHER" id="PTHR11592">
    <property type="entry name" value="GLUTATHIONE PEROXIDASE"/>
    <property type="match status" value="1"/>
</dbReference>
<dbReference type="PROSITE" id="PS51355">
    <property type="entry name" value="GLUTATHIONE_PEROXID_3"/>
    <property type="match status" value="1"/>
</dbReference>
<feature type="chain" id="PRO_5040255125" evidence="4">
    <location>
        <begin position="26"/>
        <end position="332"/>
    </location>
</feature>
<dbReference type="EMBL" id="CAICTM010000109">
    <property type="protein sequence ID" value="CAB9501490.1"/>
    <property type="molecule type" value="Genomic_DNA"/>
</dbReference>
<dbReference type="GO" id="GO:0006979">
    <property type="term" value="P:response to oxidative stress"/>
    <property type="evidence" value="ECO:0007669"/>
    <property type="project" value="InterPro"/>
</dbReference>
<dbReference type="PANTHER" id="PTHR11592:SF78">
    <property type="entry name" value="GLUTATHIONE PEROXIDASE"/>
    <property type="match status" value="1"/>
</dbReference>
<dbReference type="AlphaFoldDB" id="A0A9N8H6U2"/>
<feature type="signal peptide" evidence="4">
    <location>
        <begin position="1"/>
        <end position="25"/>
    </location>
</feature>
<protein>
    <submittedName>
        <fullName evidence="5">Glutathione peroxidase 1</fullName>
    </submittedName>
</protein>
<proteinExistence type="inferred from homology"/>
<reference evidence="5" key="1">
    <citation type="submission" date="2020-06" db="EMBL/GenBank/DDBJ databases">
        <authorList>
            <consortium name="Plant Systems Biology data submission"/>
        </authorList>
    </citation>
    <scope>NUCLEOTIDE SEQUENCE</scope>
    <source>
        <strain evidence="5">D6</strain>
    </source>
</reference>
<keyword evidence="2 5" id="KW-0575">Peroxidase</keyword>
<evidence type="ECO:0000256" key="1">
    <source>
        <dbReference type="ARBA" id="ARBA00006926"/>
    </source>
</evidence>
<dbReference type="Proteomes" id="UP001153069">
    <property type="component" value="Unassembled WGS sequence"/>
</dbReference>
<accession>A0A9N8H6U2</accession>
<dbReference type="InterPro" id="IPR036249">
    <property type="entry name" value="Thioredoxin-like_sf"/>
</dbReference>
<sequence>MWAFRSLFLALSLSSALNLLPQVLSFSPDMVSVRAHGTARESVLKTSTSDDDMETPSRRSVVSSIGLVGASGLLSALVPPAMSLAAETESFAEIAARANKISKELDTAPSISEVRKTDKTMYDFTLPIEGADKSLADIVRQQFDESGNNAKVKAILVVNIKQDDPVARKDIPELISLVTKYGRNGEFVVVCCPTEQGYFEPDTSTLIRLKLASEYGYGINPASVVTDKVNLLGTGAHPFWRWLEGTSRTPAGLGRVQGNFEKFLLDGRSGLPLRRYPRKYMPLDIKDDIEAVIAGRPVPPAGANWAEEWRGAAAEAERDTYRFEKGLNVFDQ</sequence>
<gene>
    <name evidence="5" type="ORF">SEMRO_110_G054880.1</name>
</gene>
<evidence type="ECO:0000256" key="2">
    <source>
        <dbReference type="ARBA" id="ARBA00022559"/>
    </source>
</evidence>
<evidence type="ECO:0000313" key="6">
    <source>
        <dbReference type="Proteomes" id="UP001153069"/>
    </source>
</evidence>
<name>A0A9N8H6U2_9STRA</name>
<keyword evidence="3" id="KW-0560">Oxidoreductase</keyword>
<comment type="similarity">
    <text evidence="1">Belongs to the glutathione peroxidase family.</text>
</comment>
<keyword evidence="6" id="KW-1185">Reference proteome</keyword>
<organism evidence="5 6">
    <name type="scientific">Seminavis robusta</name>
    <dbReference type="NCBI Taxonomy" id="568900"/>
    <lineage>
        <taxon>Eukaryota</taxon>
        <taxon>Sar</taxon>
        <taxon>Stramenopiles</taxon>
        <taxon>Ochrophyta</taxon>
        <taxon>Bacillariophyta</taxon>
        <taxon>Bacillariophyceae</taxon>
        <taxon>Bacillariophycidae</taxon>
        <taxon>Naviculales</taxon>
        <taxon>Naviculaceae</taxon>
        <taxon>Seminavis</taxon>
    </lineage>
</organism>
<dbReference type="Gene3D" id="3.40.30.10">
    <property type="entry name" value="Glutaredoxin"/>
    <property type="match status" value="1"/>
</dbReference>